<feature type="compositionally biased region" description="Low complexity" evidence="5">
    <location>
        <begin position="721"/>
        <end position="733"/>
    </location>
</feature>
<gene>
    <name evidence="8" type="ORF">BDA99DRAFT_477434</name>
</gene>
<feature type="transmembrane region" description="Helical" evidence="6">
    <location>
        <begin position="250"/>
        <end position="271"/>
    </location>
</feature>
<dbReference type="PANTHER" id="PTHR11814">
    <property type="entry name" value="SULFATE TRANSPORTER"/>
    <property type="match status" value="1"/>
</dbReference>
<evidence type="ECO:0000256" key="3">
    <source>
        <dbReference type="ARBA" id="ARBA00022989"/>
    </source>
</evidence>
<dbReference type="SUPFAM" id="SSF52091">
    <property type="entry name" value="SpoIIaa-like"/>
    <property type="match status" value="1"/>
</dbReference>
<organism evidence="8 9">
    <name type="scientific">Phascolomyces articulosus</name>
    <dbReference type="NCBI Taxonomy" id="60185"/>
    <lineage>
        <taxon>Eukaryota</taxon>
        <taxon>Fungi</taxon>
        <taxon>Fungi incertae sedis</taxon>
        <taxon>Mucoromycota</taxon>
        <taxon>Mucoromycotina</taxon>
        <taxon>Mucoromycetes</taxon>
        <taxon>Mucorales</taxon>
        <taxon>Lichtheimiaceae</taxon>
        <taxon>Phascolomyces</taxon>
    </lineage>
</organism>
<dbReference type="GO" id="GO:0016020">
    <property type="term" value="C:membrane"/>
    <property type="evidence" value="ECO:0007669"/>
    <property type="project" value="UniProtKB-SubCell"/>
</dbReference>
<feature type="transmembrane region" description="Helical" evidence="6">
    <location>
        <begin position="302"/>
        <end position="322"/>
    </location>
</feature>
<protein>
    <submittedName>
        <fullName evidence="8">Sulfate transporter family-domain-containing protein</fullName>
    </submittedName>
</protein>
<dbReference type="InterPro" id="IPR002645">
    <property type="entry name" value="STAS_dom"/>
</dbReference>
<dbReference type="InterPro" id="IPR011547">
    <property type="entry name" value="SLC26A/SulP_dom"/>
</dbReference>
<keyword evidence="4 6" id="KW-0472">Membrane</keyword>
<feature type="compositionally biased region" description="Basic and acidic residues" evidence="5">
    <location>
        <begin position="734"/>
        <end position="746"/>
    </location>
</feature>
<keyword evidence="3 6" id="KW-1133">Transmembrane helix</keyword>
<evidence type="ECO:0000313" key="9">
    <source>
        <dbReference type="Proteomes" id="UP001209540"/>
    </source>
</evidence>
<feature type="compositionally biased region" description="Basic and acidic residues" evidence="5">
    <location>
        <begin position="795"/>
        <end position="806"/>
    </location>
</feature>
<dbReference type="NCBIfam" id="TIGR00815">
    <property type="entry name" value="sulP"/>
    <property type="match status" value="1"/>
</dbReference>
<dbReference type="InterPro" id="IPR036513">
    <property type="entry name" value="STAS_dom_sf"/>
</dbReference>
<dbReference type="InterPro" id="IPR018045">
    <property type="entry name" value="S04_transporter_CS"/>
</dbReference>
<sequence>MVVHDSIVVDYEQVSYKQKAQQFGKKLPKKSVHYIASFFPIIQWIHRYNTAWLLRDLIAGITVGIVVVPQSMGYAKIAELPAEYGLYTAFVGLAVYCFFATSKDISIGPTAVMSLLLGQAIIRGTSTEGSTITGPEIAVTFSLIAGATILFIGLVRLGILVDFIPGPAVAGFTTGSAITITFSQLKGLTGIKDINTHDPAYLILGNFFKHIPQIKLDIAFGLGGLIWLYGVNYGSAYLTKKYPQYTHHLFLFSIMRNGILVIFGTLISYLIQLGRDESPIKILGEVPAGFQAMQVPRINTELLSVVAPSLPSGVIVLILEHVVIAKSFGRLNDYTISPSQEMAAIGMTNIIASFFGAYPSTGSFSRTAILSRSGVKTPISGVFSAAVVLLALYALTPAFYYIPDSILAAVVIHAVANLVSGPAYIKRLASISLWELFIFAVAVIVTFFSSVEYGIYAAVALAIVILLFRIARPRFWPLGRIPLAATTTTPKKKRLSDTHDINYDEKRMLAMMHENNYEQQQYLYIAENHPSLGDRVESLPAGLLMCRVDESFTYPNSSYISEKIISYCKSRSQRSGPKLKKRDRSWNDNAPDDDDNKERQKNSQQKQKLPRLHALIIDFSSVNRLDSSGLQALVDAQNTLNRYSGHHVEFHFVTVLNPAIRQTLIVAGFGTQPTMQYLAEPTEVLPFITQQPVATPHHEKEEPRFDIEQPPPTPSDDGACSSSSSSSNSPDNNNKNESKTTKKDGEVVMVEDVADELEGSGGASTKSIPLPKDRYPFFHWSSDEAIKSALLSMEARGREDDQKEENNQQEQDQEQ</sequence>
<feature type="transmembrane region" description="Helical" evidence="6">
    <location>
        <begin position="137"/>
        <end position="157"/>
    </location>
</feature>
<evidence type="ECO:0000256" key="4">
    <source>
        <dbReference type="ARBA" id="ARBA00023136"/>
    </source>
</evidence>
<evidence type="ECO:0000259" key="7">
    <source>
        <dbReference type="PROSITE" id="PS50801"/>
    </source>
</evidence>
<feature type="transmembrane region" description="Helical" evidence="6">
    <location>
        <begin position="84"/>
        <end position="101"/>
    </location>
</feature>
<dbReference type="PROSITE" id="PS50801">
    <property type="entry name" value="STAS"/>
    <property type="match status" value="1"/>
</dbReference>
<evidence type="ECO:0000256" key="2">
    <source>
        <dbReference type="ARBA" id="ARBA00022692"/>
    </source>
</evidence>
<evidence type="ECO:0000313" key="8">
    <source>
        <dbReference type="EMBL" id="KAI9273093.1"/>
    </source>
</evidence>
<accession>A0AAD5PJL2</accession>
<reference evidence="8" key="1">
    <citation type="journal article" date="2022" name="IScience">
        <title>Evolution of zygomycete secretomes and the origins of terrestrial fungal ecologies.</title>
        <authorList>
            <person name="Chang Y."/>
            <person name="Wang Y."/>
            <person name="Mondo S."/>
            <person name="Ahrendt S."/>
            <person name="Andreopoulos W."/>
            <person name="Barry K."/>
            <person name="Beard J."/>
            <person name="Benny G.L."/>
            <person name="Blankenship S."/>
            <person name="Bonito G."/>
            <person name="Cuomo C."/>
            <person name="Desiro A."/>
            <person name="Gervers K.A."/>
            <person name="Hundley H."/>
            <person name="Kuo A."/>
            <person name="LaButti K."/>
            <person name="Lang B.F."/>
            <person name="Lipzen A."/>
            <person name="O'Donnell K."/>
            <person name="Pangilinan J."/>
            <person name="Reynolds N."/>
            <person name="Sandor L."/>
            <person name="Smith M.E."/>
            <person name="Tsang A."/>
            <person name="Grigoriev I.V."/>
            <person name="Stajich J.E."/>
            <person name="Spatafora J.W."/>
        </authorList>
    </citation>
    <scope>NUCLEOTIDE SEQUENCE</scope>
    <source>
        <strain evidence="8">RSA 2281</strain>
    </source>
</reference>
<comment type="subcellular location">
    <subcellularLocation>
        <location evidence="1">Membrane</location>
        <topology evidence="1">Multi-pass membrane protein</topology>
    </subcellularLocation>
</comment>
<feature type="compositionally biased region" description="Basic and acidic residues" evidence="5">
    <location>
        <begin position="696"/>
        <end position="707"/>
    </location>
</feature>
<dbReference type="Pfam" id="PF01740">
    <property type="entry name" value="STAS"/>
    <property type="match status" value="1"/>
</dbReference>
<feature type="transmembrane region" description="Helical" evidence="6">
    <location>
        <begin position="107"/>
        <end position="125"/>
    </location>
</feature>
<dbReference type="Gene3D" id="3.30.750.24">
    <property type="entry name" value="STAS domain"/>
    <property type="match status" value="1"/>
</dbReference>
<feature type="transmembrane region" description="Helical" evidence="6">
    <location>
        <begin position="379"/>
        <end position="400"/>
    </location>
</feature>
<dbReference type="EMBL" id="JAIXMP010000005">
    <property type="protein sequence ID" value="KAI9273093.1"/>
    <property type="molecule type" value="Genomic_DNA"/>
</dbReference>
<feature type="region of interest" description="Disordered" evidence="5">
    <location>
        <begin position="791"/>
        <end position="815"/>
    </location>
</feature>
<dbReference type="GO" id="GO:0008271">
    <property type="term" value="F:secondary active sulfate transmembrane transporter activity"/>
    <property type="evidence" value="ECO:0007669"/>
    <property type="project" value="InterPro"/>
</dbReference>
<proteinExistence type="predicted"/>
<comment type="caution">
    <text evidence="8">The sequence shown here is derived from an EMBL/GenBank/DDBJ whole genome shotgun (WGS) entry which is preliminary data.</text>
</comment>
<feature type="transmembrane region" description="Helical" evidence="6">
    <location>
        <begin position="52"/>
        <end position="72"/>
    </location>
</feature>
<dbReference type="Proteomes" id="UP001209540">
    <property type="component" value="Unassembled WGS sequence"/>
</dbReference>
<feature type="domain" description="STAS" evidence="7">
    <location>
        <begin position="542"/>
        <end position="669"/>
    </location>
</feature>
<feature type="transmembrane region" description="Helical" evidence="6">
    <location>
        <begin position="454"/>
        <end position="471"/>
    </location>
</feature>
<keyword evidence="9" id="KW-1185">Reference proteome</keyword>
<keyword evidence="2 6" id="KW-0812">Transmembrane</keyword>
<dbReference type="InterPro" id="IPR001902">
    <property type="entry name" value="SLC26A/SulP_fam"/>
</dbReference>
<feature type="region of interest" description="Disordered" evidence="5">
    <location>
        <begin position="693"/>
        <end position="776"/>
    </location>
</feature>
<feature type="transmembrane region" description="Helical" evidence="6">
    <location>
        <begin position="406"/>
        <end position="425"/>
    </location>
</feature>
<evidence type="ECO:0000256" key="5">
    <source>
        <dbReference type="SAM" id="MobiDB-lite"/>
    </source>
</evidence>
<name>A0AAD5PJL2_9FUNG</name>
<dbReference type="CDD" id="cd07042">
    <property type="entry name" value="STAS_SulP_like_sulfate_transporter"/>
    <property type="match status" value="1"/>
</dbReference>
<reference evidence="8" key="2">
    <citation type="submission" date="2023-02" db="EMBL/GenBank/DDBJ databases">
        <authorList>
            <consortium name="DOE Joint Genome Institute"/>
            <person name="Mondo S.J."/>
            <person name="Chang Y."/>
            <person name="Wang Y."/>
            <person name="Ahrendt S."/>
            <person name="Andreopoulos W."/>
            <person name="Barry K."/>
            <person name="Beard J."/>
            <person name="Benny G.L."/>
            <person name="Blankenship S."/>
            <person name="Bonito G."/>
            <person name="Cuomo C."/>
            <person name="Desiro A."/>
            <person name="Gervers K.A."/>
            <person name="Hundley H."/>
            <person name="Kuo A."/>
            <person name="LaButti K."/>
            <person name="Lang B.F."/>
            <person name="Lipzen A."/>
            <person name="O'Donnell K."/>
            <person name="Pangilinan J."/>
            <person name="Reynolds N."/>
            <person name="Sandor L."/>
            <person name="Smith M.W."/>
            <person name="Tsang A."/>
            <person name="Grigoriev I.V."/>
            <person name="Stajich J.E."/>
            <person name="Spatafora J.W."/>
        </authorList>
    </citation>
    <scope>NUCLEOTIDE SEQUENCE</scope>
    <source>
        <strain evidence="8">RSA 2281</strain>
    </source>
</reference>
<dbReference type="AlphaFoldDB" id="A0AAD5PJL2"/>
<feature type="transmembrane region" description="Helical" evidence="6">
    <location>
        <begin position="342"/>
        <end position="358"/>
    </location>
</feature>
<evidence type="ECO:0000256" key="6">
    <source>
        <dbReference type="SAM" id="Phobius"/>
    </source>
</evidence>
<dbReference type="Pfam" id="PF00916">
    <property type="entry name" value="Sulfate_transp"/>
    <property type="match status" value="1"/>
</dbReference>
<feature type="transmembrane region" description="Helical" evidence="6">
    <location>
        <begin position="218"/>
        <end position="238"/>
    </location>
</feature>
<dbReference type="PROSITE" id="PS01130">
    <property type="entry name" value="SLC26A"/>
    <property type="match status" value="1"/>
</dbReference>
<evidence type="ECO:0000256" key="1">
    <source>
        <dbReference type="ARBA" id="ARBA00004141"/>
    </source>
</evidence>
<feature type="region of interest" description="Disordered" evidence="5">
    <location>
        <begin position="574"/>
        <end position="608"/>
    </location>
</feature>